<dbReference type="RefSeq" id="XP_045953763.1">
    <property type="nucleotide sequence ID" value="XM_046100814.1"/>
</dbReference>
<comment type="caution">
    <text evidence="2">The sequence shown here is derived from an EMBL/GenBank/DDBJ whole genome shotgun (WGS) entry which is preliminary data.</text>
</comment>
<feature type="region of interest" description="Disordered" evidence="1">
    <location>
        <begin position="56"/>
        <end position="133"/>
    </location>
</feature>
<evidence type="ECO:0000256" key="1">
    <source>
        <dbReference type="SAM" id="MobiDB-lite"/>
    </source>
</evidence>
<keyword evidence="3" id="KW-1185">Reference proteome</keyword>
<dbReference type="EMBL" id="JAGPXC010000009">
    <property type="protein sequence ID" value="KAH6647249.1"/>
    <property type="molecule type" value="Genomic_DNA"/>
</dbReference>
<name>A0A9P8RK13_9PEZI</name>
<dbReference type="Proteomes" id="UP000758603">
    <property type="component" value="Unassembled WGS sequence"/>
</dbReference>
<proteinExistence type="predicted"/>
<organism evidence="2 3">
    <name type="scientific">Truncatella angustata</name>
    <dbReference type="NCBI Taxonomy" id="152316"/>
    <lineage>
        <taxon>Eukaryota</taxon>
        <taxon>Fungi</taxon>
        <taxon>Dikarya</taxon>
        <taxon>Ascomycota</taxon>
        <taxon>Pezizomycotina</taxon>
        <taxon>Sordariomycetes</taxon>
        <taxon>Xylariomycetidae</taxon>
        <taxon>Amphisphaeriales</taxon>
        <taxon>Sporocadaceae</taxon>
        <taxon>Truncatella</taxon>
    </lineage>
</organism>
<protein>
    <submittedName>
        <fullName evidence="2">Uncharacterized protein</fullName>
    </submittedName>
</protein>
<accession>A0A9P8RK13</accession>
<evidence type="ECO:0000313" key="2">
    <source>
        <dbReference type="EMBL" id="KAH6647249.1"/>
    </source>
</evidence>
<sequence length="161" mass="17824">MQVKGCLARLEFCWRFQGCWLVCRMWDELSRAQSAEKRFVGATNRGAFDQSKYHMHGASRGAVPGNDSAVVQQRVSSFERARLGSNPRLPPFDGPNRDMMASLSFEPEPELEPGEGKPKMGPPPAARDGICPTSRSVFYQPPLLLNPIHSSTVSSLTDGRM</sequence>
<dbReference type="AlphaFoldDB" id="A0A9P8RK13"/>
<evidence type="ECO:0000313" key="3">
    <source>
        <dbReference type="Proteomes" id="UP000758603"/>
    </source>
</evidence>
<gene>
    <name evidence="2" type="ORF">BKA67DRAFT_540698</name>
</gene>
<dbReference type="GeneID" id="70129706"/>
<reference evidence="2" key="1">
    <citation type="journal article" date="2021" name="Nat. Commun.">
        <title>Genetic determinants of endophytism in the Arabidopsis root mycobiome.</title>
        <authorList>
            <person name="Mesny F."/>
            <person name="Miyauchi S."/>
            <person name="Thiergart T."/>
            <person name="Pickel B."/>
            <person name="Atanasova L."/>
            <person name="Karlsson M."/>
            <person name="Huettel B."/>
            <person name="Barry K.W."/>
            <person name="Haridas S."/>
            <person name="Chen C."/>
            <person name="Bauer D."/>
            <person name="Andreopoulos W."/>
            <person name="Pangilinan J."/>
            <person name="LaButti K."/>
            <person name="Riley R."/>
            <person name="Lipzen A."/>
            <person name="Clum A."/>
            <person name="Drula E."/>
            <person name="Henrissat B."/>
            <person name="Kohler A."/>
            <person name="Grigoriev I.V."/>
            <person name="Martin F.M."/>
            <person name="Hacquard S."/>
        </authorList>
    </citation>
    <scope>NUCLEOTIDE SEQUENCE</scope>
    <source>
        <strain evidence="2">MPI-SDFR-AT-0073</strain>
    </source>
</reference>